<evidence type="ECO:0000259" key="2">
    <source>
        <dbReference type="Pfam" id="PF10675"/>
    </source>
</evidence>
<dbReference type="AlphaFoldDB" id="A0A432VS68"/>
<protein>
    <submittedName>
        <fullName evidence="3">DUF2489 domain-containing protein</fullName>
    </submittedName>
</protein>
<proteinExistence type="predicted"/>
<comment type="caution">
    <text evidence="3">The sequence shown here is derived from an EMBL/GenBank/DDBJ whole genome shotgun (WGS) entry which is preliminary data.</text>
</comment>
<dbReference type="EMBL" id="PIPI01000006">
    <property type="protein sequence ID" value="RUO19201.1"/>
    <property type="molecule type" value="Genomic_DNA"/>
</dbReference>
<dbReference type="Proteomes" id="UP000288212">
    <property type="component" value="Unassembled WGS sequence"/>
</dbReference>
<keyword evidence="1" id="KW-0472">Membrane</keyword>
<organism evidence="3 4">
    <name type="scientific">Aliidiomarina haloalkalitolerans</name>
    <dbReference type="NCBI Taxonomy" id="859059"/>
    <lineage>
        <taxon>Bacteria</taxon>
        <taxon>Pseudomonadati</taxon>
        <taxon>Pseudomonadota</taxon>
        <taxon>Gammaproteobacteria</taxon>
        <taxon>Alteromonadales</taxon>
        <taxon>Idiomarinaceae</taxon>
        <taxon>Aliidiomarina</taxon>
    </lineage>
</organism>
<feature type="domain" description="DUF2489" evidence="2">
    <location>
        <begin position="20"/>
        <end position="147"/>
    </location>
</feature>
<dbReference type="Pfam" id="PF10675">
    <property type="entry name" value="DUF2489"/>
    <property type="match status" value="1"/>
</dbReference>
<evidence type="ECO:0000313" key="4">
    <source>
        <dbReference type="Proteomes" id="UP000288212"/>
    </source>
</evidence>
<keyword evidence="1" id="KW-0812">Transmembrane</keyword>
<gene>
    <name evidence="3" type="ORF">CWE06_09205</name>
</gene>
<dbReference type="InterPro" id="IPR019617">
    <property type="entry name" value="DUF2489"/>
</dbReference>
<evidence type="ECO:0000256" key="1">
    <source>
        <dbReference type="SAM" id="Phobius"/>
    </source>
</evidence>
<dbReference type="OrthoDB" id="5293867at2"/>
<keyword evidence="1" id="KW-1133">Transmembrane helix</keyword>
<keyword evidence="4" id="KW-1185">Reference proteome</keyword>
<evidence type="ECO:0000313" key="3">
    <source>
        <dbReference type="EMBL" id="RUO19201.1"/>
    </source>
</evidence>
<accession>A0A432VS68</accession>
<sequence>MNNEVSIVMWLLAVLGIVIIAGLSVYAGLLLARLRAQNKALAAGEAKRNNYLHESIHTIALAMQQDQCPLSEGCIRIAVLLDNLPDAERAGYAARWPAIHEMHDRIKHMPTHDARKEFPKKEIRKMDLEREGYEVEMEEAIQADVATLLVWVKERRQAL</sequence>
<name>A0A432VS68_9GAMM</name>
<reference evidence="3 4" key="1">
    <citation type="journal article" date="2011" name="Front. Microbiol.">
        <title>Genomic signatures of strain selection and enhancement in Bacillus atrophaeus var. globigii, a historical biowarfare simulant.</title>
        <authorList>
            <person name="Gibbons H.S."/>
            <person name="Broomall S.M."/>
            <person name="McNew L.A."/>
            <person name="Daligault H."/>
            <person name="Chapman C."/>
            <person name="Bruce D."/>
            <person name="Karavis M."/>
            <person name="Krepps M."/>
            <person name="McGregor P.A."/>
            <person name="Hong C."/>
            <person name="Park K.H."/>
            <person name="Akmal A."/>
            <person name="Feldman A."/>
            <person name="Lin J.S."/>
            <person name="Chang W.E."/>
            <person name="Higgs B.W."/>
            <person name="Demirev P."/>
            <person name="Lindquist J."/>
            <person name="Liem A."/>
            <person name="Fochler E."/>
            <person name="Read T.D."/>
            <person name="Tapia R."/>
            <person name="Johnson S."/>
            <person name="Bishop-Lilly K.A."/>
            <person name="Detter C."/>
            <person name="Han C."/>
            <person name="Sozhamannan S."/>
            <person name="Rosenzweig C.N."/>
            <person name="Skowronski E.W."/>
        </authorList>
    </citation>
    <scope>NUCLEOTIDE SEQUENCE [LARGE SCALE GENOMIC DNA]</scope>
    <source>
        <strain evidence="3 4">AK5</strain>
    </source>
</reference>
<feature type="transmembrane region" description="Helical" evidence="1">
    <location>
        <begin position="6"/>
        <end position="32"/>
    </location>
</feature>